<feature type="compositionally biased region" description="Basic and acidic residues" evidence="1">
    <location>
        <begin position="208"/>
        <end position="222"/>
    </location>
</feature>
<accession>A0A7S4RHC3</accession>
<organism evidence="2">
    <name type="scientific">Alexandrium monilatum</name>
    <dbReference type="NCBI Taxonomy" id="311494"/>
    <lineage>
        <taxon>Eukaryota</taxon>
        <taxon>Sar</taxon>
        <taxon>Alveolata</taxon>
        <taxon>Dinophyceae</taxon>
        <taxon>Gonyaulacales</taxon>
        <taxon>Pyrocystaceae</taxon>
        <taxon>Alexandrium</taxon>
    </lineage>
</organism>
<sequence length="568" mass="60735">MPRARGGGGAALPGSGVAAVQPKATLCALGYHLRSARRLLEQLDLPLAHLQELRRGCRQRRPIPGRAAAPVGAAGRRHWQRAEWGPLCLLQGLSCSAWQPLWDAARLPGPQTHGTRSPAAAGAAEGRPEVSCFGPDEAALVAEVELHVCAAIRHLARASNEEGAAAWHSPGASRGCVEFEAVDPLSPAKEGMEEACSLSPKGGVQRGADGRDRGEGADRADANGKGGGMDMAAAEVHPTPAFAKALERLVLLAWTFFVHAQLMNALLRGDVMCCVAWALRFMGVGDPWSLRRIHELVVNAFEVLVEHPRGPEDDDAGTEEGCGGNPPELRFLHEACAVYLRLPVIPRFEVRLRRSVADLCELGLLQQGSGNDLAPEEGGRPGLPSVIAALLDPEMCQGEASLAYGPDESPETLQAARADDGLHMLFRRRLLEAMAEHLEEGTVAGCALEARRRLLCGAEALALLQQGGGAWPGREKEEAEEAARQGLLPEVLASVPQPPPPQRLRARSLAELEERGNEEHSGLQEGIGPEDVLLDVWADLREFEALSRLVARDNCGFCCSSPGRHPVH</sequence>
<dbReference type="EMBL" id="HBNR01049663">
    <property type="protein sequence ID" value="CAE4612860.1"/>
    <property type="molecule type" value="Transcribed_RNA"/>
</dbReference>
<feature type="region of interest" description="Disordered" evidence="1">
    <location>
        <begin position="194"/>
        <end position="228"/>
    </location>
</feature>
<proteinExistence type="predicted"/>
<dbReference type="AlphaFoldDB" id="A0A7S4RHC3"/>
<protein>
    <submittedName>
        <fullName evidence="2">Uncharacterized protein</fullName>
    </submittedName>
</protein>
<reference evidence="2" key="1">
    <citation type="submission" date="2021-01" db="EMBL/GenBank/DDBJ databases">
        <authorList>
            <person name="Corre E."/>
            <person name="Pelletier E."/>
            <person name="Niang G."/>
            <person name="Scheremetjew M."/>
            <person name="Finn R."/>
            <person name="Kale V."/>
            <person name="Holt S."/>
            <person name="Cochrane G."/>
            <person name="Meng A."/>
            <person name="Brown T."/>
            <person name="Cohen L."/>
        </authorList>
    </citation>
    <scope>NUCLEOTIDE SEQUENCE</scope>
    <source>
        <strain evidence="2">CCMP3105</strain>
    </source>
</reference>
<gene>
    <name evidence="2" type="ORF">AMON00008_LOCUS34709</name>
</gene>
<name>A0A7S4RHC3_9DINO</name>
<evidence type="ECO:0000313" key="2">
    <source>
        <dbReference type="EMBL" id="CAE4612860.1"/>
    </source>
</evidence>
<evidence type="ECO:0000256" key="1">
    <source>
        <dbReference type="SAM" id="MobiDB-lite"/>
    </source>
</evidence>